<sequence>MPQVRRRHNVARRNTGISLSSSEETVQKIENSLNRANSIKLENAFELAAQKKLGKSLSKVEIEGLAQRTADPAVAARLMATIANATEKETFIVLARLAIGLSNNYLNAAGVTNPAQRSVLPVVVGSFFVNRIIDDPSSTIAQINMLDDIPIANKLVALFESYWSTLDIDDLKQKTSGNLRKKQDDVVSESSRVTFRTHKQKDIYTGGEKVCYLVCVGGETCGVIRWDKKLGEQNPKGSGWITTLFHGFNEAAFRSGKGENQNEPYTAVHSGEVKLHNPQRLSLELAKTWARSALR</sequence>
<dbReference type="Proteomes" id="UP000263742">
    <property type="component" value="Segment"/>
</dbReference>
<organism evidence="1 2">
    <name type="scientific">Dickeya phage vB_DsoM_JA13</name>
    <dbReference type="NCBI Taxonomy" id="2283030"/>
    <lineage>
        <taxon>Viruses</taxon>
        <taxon>Duplodnaviria</taxon>
        <taxon>Heunggongvirae</taxon>
        <taxon>Uroviricota</taxon>
        <taxon>Caudoviricetes</taxon>
        <taxon>Salmondvirus</taxon>
        <taxon>Salmondvirus JA11</taxon>
    </lineage>
</organism>
<name>A0A384ZWD1_9CAUD</name>
<evidence type="ECO:0000313" key="2">
    <source>
        <dbReference type="Proteomes" id="UP000263742"/>
    </source>
</evidence>
<dbReference type="EMBL" id="MH460460">
    <property type="protein sequence ID" value="AXG66537.1"/>
    <property type="molecule type" value="Genomic_DNA"/>
</dbReference>
<accession>A0A384ZWD1</accession>
<reference evidence="1 2" key="1">
    <citation type="journal article" date="2018" name="Front. Microbiol.">
        <title>Jumbo Bacteriophages Are Represented Within an Increasing Diversity of Environmental Viruses Infecting the Emerging Phytopathogen, Dickeya solani.</title>
        <authorList>
            <person name="Day A.W."/>
            <person name="Ahn J."/>
            <person name="Salmond G.P.C."/>
        </authorList>
    </citation>
    <scope>NUCLEOTIDE SEQUENCE [LARGE SCALE GENOMIC DNA]</scope>
</reference>
<gene>
    <name evidence="1" type="ORF">JA13_134</name>
</gene>
<evidence type="ECO:0000313" key="1">
    <source>
        <dbReference type="EMBL" id="AXG66537.1"/>
    </source>
</evidence>
<proteinExistence type="predicted"/>
<protein>
    <submittedName>
        <fullName evidence="1">Uncharacterized protein</fullName>
    </submittedName>
</protein>